<gene>
    <name evidence="1" type="ORF">K0T92_13005</name>
</gene>
<dbReference type="Proteomes" id="UP000812277">
    <property type="component" value="Unassembled WGS sequence"/>
</dbReference>
<organism evidence="1 2">
    <name type="scientific">Paenibacillus oenotherae</name>
    <dbReference type="NCBI Taxonomy" id="1435645"/>
    <lineage>
        <taxon>Bacteria</taxon>
        <taxon>Bacillati</taxon>
        <taxon>Bacillota</taxon>
        <taxon>Bacilli</taxon>
        <taxon>Bacillales</taxon>
        <taxon>Paenibacillaceae</taxon>
        <taxon>Paenibacillus</taxon>
    </lineage>
</organism>
<reference evidence="1 2" key="1">
    <citation type="submission" date="2021-07" db="EMBL/GenBank/DDBJ databases">
        <title>Paenibacillus radiodurans sp. nov., isolated from the southeastern edge of Tengger Desert.</title>
        <authorList>
            <person name="Zhang G."/>
        </authorList>
    </citation>
    <scope>NUCLEOTIDE SEQUENCE [LARGE SCALE GENOMIC DNA]</scope>
    <source>
        <strain evidence="1 2">DT7-4</strain>
    </source>
</reference>
<accession>A0ABS7D715</accession>
<evidence type="ECO:0000313" key="1">
    <source>
        <dbReference type="EMBL" id="MBW7475665.1"/>
    </source>
</evidence>
<protein>
    <submittedName>
        <fullName evidence="1">Uncharacterized protein</fullName>
    </submittedName>
</protein>
<evidence type="ECO:0000313" key="2">
    <source>
        <dbReference type="Proteomes" id="UP000812277"/>
    </source>
</evidence>
<name>A0ABS7D715_9BACL</name>
<dbReference type="RefSeq" id="WP_219872913.1">
    <property type="nucleotide sequence ID" value="NZ_JAHZIJ010000008.1"/>
</dbReference>
<proteinExistence type="predicted"/>
<comment type="caution">
    <text evidence="1">The sequence shown here is derived from an EMBL/GenBank/DDBJ whole genome shotgun (WGS) entry which is preliminary data.</text>
</comment>
<keyword evidence="2" id="KW-1185">Reference proteome</keyword>
<dbReference type="EMBL" id="JAHZIJ010000008">
    <property type="protein sequence ID" value="MBW7475665.1"/>
    <property type="molecule type" value="Genomic_DNA"/>
</dbReference>
<sequence length="47" mass="5097">MIRISSLRSLVRLPGSWSFHVCGPGLSCTIRQGDLARLRAGGLVDDE</sequence>